<dbReference type="EMBL" id="CP002565">
    <property type="protein sequence ID" value="AEB69498.1"/>
    <property type="molecule type" value="Genomic_DNA"/>
</dbReference>
<evidence type="ECO:0000313" key="3">
    <source>
        <dbReference type="Proteomes" id="UP000007807"/>
    </source>
</evidence>
<evidence type="ECO:0000259" key="1">
    <source>
        <dbReference type="Pfam" id="PF07878"/>
    </source>
</evidence>
<dbReference type="Gene3D" id="1.10.1220.10">
    <property type="entry name" value="Met repressor-like"/>
    <property type="match status" value="1"/>
</dbReference>
<protein>
    <recommendedName>
        <fullName evidence="1">CopG-like ribbon-helix-helix domain-containing protein</fullName>
    </recommendedName>
</protein>
<dbReference type="InterPro" id="IPR010985">
    <property type="entry name" value="Ribbon_hlx_hlx"/>
</dbReference>
<proteinExistence type="predicted"/>
<sequence length="61" mass="7113">MAEYMQSKRVAVTLPDDAREFLEQEAKETGVPLSNLMSYIAVKYVREEKRRRLSTATDFKD</sequence>
<dbReference type="Pfam" id="PF07878">
    <property type="entry name" value="RHH_5"/>
    <property type="match status" value="1"/>
</dbReference>
<feature type="domain" description="CopG-like ribbon-helix-helix" evidence="1">
    <location>
        <begin position="7"/>
        <end position="49"/>
    </location>
</feature>
<dbReference type="InParanoid" id="F4BUC1"/>
<accession>F4BUC1</accession>
<dbReference type="GO" id="GO:0006355">
    <property type="term" value="P:regulation of DNA-templated transcription"/>
    <property type="evidence" value="ECO:0007669"/>
    <property type="project" value="InterPro"/>
</dbReference>
<evidence type="ECO:0000313" key="2">
    <source>
        <dbReference type="EMBL" id="AEB69498.1"/>
    </source>
</evidence>
<dbReference type="RefSeq" id="WP_013720519.1">
    <property type="nucleotide sequence ID" value="NC_015416.1"/>
</dbReference>
<dbReference type="SUPFAM" id="SSF47598">
    <property type="entry name" value="Ribbon-helix-helix"/>
    <property type="match status" value="1"/>
</dbReference>
<dbReference type="HOGENOM" id="CLU_2911499_0_0_2"/>
<dbReference type="Proteomes" id="UP000007807">
    <property type="component" value="Chromosome"/>
</dbReference>
<dbReference type="AlphaFoldDB" id="F4BUC1"/>
<dbReference type="GeneID" id="10462459"/>
<dbReference type="KEGG" id="mcj:MCON_3214"/>
<keyword evidence="3" id="KW-1185">Reference proteome</keyword>
<dbReference type="InterPro" id="IPR012869">
    <property type="entry name" value="RHH_5"/>
</dbReference>
<organism evidence="2 3">
    <name type="scientific">Methanothrix soehngenii (strain ATCC 5969 / DSM 3671 / JCM 10134 / NBRC 103675 / OCM 69 / GP-6)</name>
    <name type="common">Methanosaeta concilii</name>
    <dbReference type="NCBI Taxonomy" id="990316"/>
    <lineage>
        <taxon>Archaea</taxon>
        <taxon>Methanobacteriati</taxon>
        <taxon>Methanobacteriota</taxon>
        <taxon>Stenosarchaea group</taxon>
        <taxon>Methanomicrobia</taxon>
        <taxon>Methanotrichales</taxon>
        <taxon>Methanotrichaceae</taxon>
        <taxon>Methanothrix</taxon>
    </lineage>
</organism>
<reference evidence="2 3" key="1">
    <citation type="journal article" date="2011" name="J. Bacteriol.">
        <title>Complete genome sequence of Methanosaeta concilii, a specialist in aceticlastic methanogenesis.</title>
        <authorList>
            <person name="Barber R.D."/>
            <person name="Zhang L."/>
            <person name="Harnack M."/>
            <person name="Olson M.V."/>
            <person name="Kaul R."/>
            <person name="Ingram-Smith C."/>
            <person name="Smith K.S."/>
        </authorList>
    </citation>
    <scope>NUCLEOTIDE SEQUENCE [LARGE SCALE GENOMIC DNA]</scope>
    <source>
        <strain evidence="3">ATCC 5969 / DSM 3671 / JCM 10134 / NBRC 103675 / OCM 69 / GP-6</strain>
    </source>
</reference>
<name>F4BUC1_METSG</name>
<gene>
    <name evidence="2" type="ordered locus">MCON_3214</name>
</gene>
<dbReference type="InterPro" id="IPR013321">
    <property type="entry name" value="Arc_rbn_hlx_hlx"/>
</dbReference>